<accession>A0A2T0HQI8</accession>
<dbReference type="AlphaFoldDB" id="A0A2T0HQI8"/>
<sequence>MTATIHDIADQRPHLMVAASDGAHVIPHALIRSVIAGDKPSAILSEAVVCRIIEEWLHLITE</sequence>
<evidence type="ECO:0000313" key="1">
    <source>
        <dbReference type="EMBL" id="PRW85354.1"/>
    </source>
</evidence>
<reference evidence="1 2" key="1">
    <citation type="submission" date="2018-03" db="EMBL/GenBank/DDBJ databases">
        <title>Blue discolouration in mozzarella cheese caused by Pseudomonas fluorescens.</title>
        <authorList>
            <person name="Chiesa F."/>
            <person name="Dalmasso A."/>
            <person name="Lomonaco S."/>
        </authorList>
    </citation>
    <scope>NUCLEOTIDE SEQUENCE [LARGE SCALE GENOMIC DNA]</scope>
    <source>
        <strain evidence="1 2">11293</strain>
    </source>
</reference>
<proteinExistence type="predicted"/>
<gene>
    <name evidence="1" type="ORF">C7A10_27325</name>
</gene>
<protein>
    <submittedName>
        <fullName evidence="1">Uncharacterized protein</fullName>
    </submittedName>
</protein>
<dbReference type="EMBL" id="PVUH01000025">
    <property type="protein sequence ID" value="PRW85354.1"/>
    <property type="molecule type" value="Genomic_DNA"/>
</dbReference>
<dbReference type="Proteomes" id="UP000239731">
    <property type="component" value="Unassembled WGS sequence"/>
</dbReference>
<evidence type="ECO:0000313" key="2">
    <source>
        <dbReference type="Proteomes" id="UP000239731"/>
    </source>
</evidence>
<name>A0A2T0HQI8_PSEFL</name>
<dbReference type="RefSeq" id="WP_106118530.1">
    <property type="nucleotide sequence ID" value="NZ_PVUH01000025.1"/>
</dbReference>
<organism evidence="1 2">
    <name type="scientific">Pseudomonas fluorescens</name>
    <dbReference type="NCBI Taxonomy" id="294"/>
    <lineage>
        <taxon>Bacteria</taxon>
        <taxon>Pseudomonadati</taxon>
        <taxon>Pseudomonadota</taxon>
        <taxon>Gammaproteobacteria</taxon>
        <taxon>Pseudomonadales</taxon>
        <taxon>Pseudomonadaceae</taxon>
        <taxon>Pseudomonas</taxon>
    </lineage>
</organism>
<comment type="caution">
    <text evidence="1">The sequence shown here is derived from an EMBL/GenBank/DDBJ whole genome shotgun (WGS) entry which is preliminary data.</text>
</comment>